<dbReference type="InterPro" id="IPR025943">
    <property type="entry name" value="Sigma_54_int_dom_ATP-bd_2"/>
</dbReference>
<dbReference type="SMART" id="SM00448">
    <property type="entry name" value="REC"/>
    <property type="match status" value="1"/>
</dbReference>
<keyword evidence="2" id="KW-0067">ATP-binding</keyword>
<dbReference type="SUPFAM" id="SSF52172">
    <property type="entry name" value="CheY-like"/>
    <property type="match status" value="1"/>
</dbReference>
<evidence type="ECO:0000256" key="9">
    <source>
        <dbReference type="SAM" id="MobiDB-lite"/>
    </source>
</evidence>
<dbReference type="InterPro" id="IPR025944">
    <property type="entry name" value="Sigma_54_int_dom_CS"/>
</dbReference>
<dbReference type="Pfam" id="PF25601">
    <property type="entry name" value="AAA_lid_14"/>
    <property type="match status" value="1"/>
</dbReference>
<feature type="compositionally biased region" description="Basic and acidic residues" evidence="9">
    <location>
        <begin position="416"/>
        <end position="425"/>
    </location>
</feature>
<gene>
    <name evidence="12" type="ORF">CVT23_00615</name>
</gene>
<keyword evidence="6" id="KW-0010">Activator</keyword>
<dbReference type="OrthoDB" id="9770562at2"/>
<evidence type="ECO:0000259" key="10">
    <source>
        <dbReference type="PROSITE" id="PS50045"/>
    </source>
</evidence>
<dbReference type="Proteomes" id="UP000229498">
    <property type="component" value="Unassembled WGS sequence"/>
</dbReference>
<dbReference type="PROSITE" id="PS50045">
    <property type="entry name" value="SIGMA54_INTERACT_4"/>
    <property type="match status" value="1"/>
</dbReference>
<evidence type="ECO:0000259" key="11">
    <source>
        <dbReference type="PROSITE" id="PS50110"/>
    </source>
</evidence>
<evidence type="ECO:0000256" key="7">
    <source>
        <dbReference type="ARBA" id="ARBA00023163"/>
    </source>
</evidence>
<dbReference type="SUPFAM" id="SSF52540">
    <property type="entry name" value="P-loop containing nucleoside triphosphate hydrolases"/>
    <property type="match status" value="1"/>
</dbReference>
<dbReference type="GO" id="GO:0005524">
    <property type="term" value="F:ATP binding"/>
    <property type="evidence" value="ECO:0007669"/>
    <property type="project" value="UniProtKB-KW"/>
</dbReference>
<dbReference type="InterPro" id="IPR027417">
    <property type="entry name" value="P-loop_NTPase"/>
</dbReference>
<dbReference type="PROSITE" id="PS00676">
    <property type="entry name" value="SIGMA54_INTERACT_2"/>
    <property type="match status" value="1"/>
</dbReference>
<keyword evidence="1" id="KW-0547">Nucleotide-binding</keyword>
<dbReference type="GO" id="GO:0000160">
    <property type="term" value="P:phosphorelay signal transduction system"/>
    <property type="evidence" value="ECO:0007669"/>
    <property type="project" value="UniProtKB-KW"/>
</dbReference>
<dbReference type="InterPro" id="IPR002197">
    <property type="entry name" value="HTH_Fis"/>
</dbReference>
<dbReference type="Pfam" id="PF02954">
    <property type="entry name" value="HTH_8"/>
    <property type="match status" value="1"/>
</dbReference>
<organism evidence="12 13">
    <name type="scientific">Minwuia thermotolerans</name>
    <dbReference type="NCBI Taxonomy" id="2056226"/>
    <lineage>
        <taxon>Bacteria</taxon>
        <taxon>Pseudomonadati</taxon>
        <taxon>Pseudomonadota</taxon>
        <taxon>Alphaproteobacteria</taxon>
        <taxon>Minwuiales</taxon>
        <taxon>Minwuiaceae</taxon>
        <taxon>Minwuia</taxon>
    </lineage>
</organism>
<dbReference type="AlphaFoldDB" id="A0A2M9G7A6"/>
<feature type="domain" description="Sigma-54 factor interaction" evidence="10">
    <location>
        <begin position="146"/>
        <end position="375"/>
    </location>
</feature>
<evidence type="ECO:0000313" key="13">
    <source>
        <dbReference type="Proteomes" id="UP000229498"/>
    </source>
</evidence>
<sequence>MSRTAKSQILLVEDTPTLARSYIQFLRDEPYDIRHVETGAEALAELEKGRPDAILLDLRLPDMDGMEILRHIGSLDEGIGVIVITAHGSVQTAVTAMRLGAADFIVKPFTADRLKVTLRNVLETTKLKEIVETYRTEIDRGGFEGFVGSALCMQAVYRIIEAAASSKATVFITGESGTGKEVCAEAIKNRSPRRDKPFIAINCAAIPHDLMESEIFGHVKGAFTGALGEREGAAAMADGGTLFLDEICEMDLDLQAKLLRFIQTETYSKVGSSKVEKVDVRVICATNKEPMAEVKAGRFREDLYYRLHVIPMHLPPLRERDDDILRIAETFLRRYAEQEGKSFRAFGPAAAAILMAHEWPGNVRELQNAVHNIVVLNDAETVTPEMLPANLQKVEALAPPPAAAASAAEPEAGPPRPERRADVQSLSEEIRPLAAVERDYIENAIERCGGNIRTAAALLGIAPQTIYRKRAAWEEEDAATAAE</sequence>
<accession>A0A2M9G7A6</accession>
<evidence type="ECO:0000256" key="4">
    <source>
        <dbReference type="ARBA" id="ARBA00023015"/>
    </source>
</evidence>
<feature type="domain" description="Response regulatory" evidence="11">
    <location>
        <begin position="8"/>
        <end position="122"/>
    </location>
</feature>
<dbReference type="InterPro" id="IPR002078">
    <property type="entry name" value="Sigma_54_int"/>
</dbReference>
<dbReference type="Gene3D" id="1.10.8.60">
    <property type="match status" value="1"/>
</dbReference>
<evidence type="ECO:0000256" key="3">
    <source>
        <dbReference type="ARBA" id="ARBA00023012"/>
    </source>
</evidence>
<dbReference type="InterPro" id="IPR011006">
    <property type="entry name" value="CheY-like_superfamily"/>
</dbReference>
<proteinExistence type="predicted"/>
<evidence type="ECO:0000256" key="2">
    <source>
        <dbReference type="ARBA" id="ARBA00022840"/>
    </source>
</evidence>
<reference evidence="12 13" key="1">
    <citation type="submission" date="2017-11" db="EMBL/GenBank/DDBJ databases">
        <title>Draft genome sequence of Rhizobiales bacterium SY3-13.</title>
        <authorList>
            <person name="Sun C."/>
        </authorList>
    </citation>
    <scope>NUCLEOTIDE SEQUENCE [LARGE SCALE GENOMIC DNA]</scope>
    <source>
        <strain evidence="12 13">SY3-13</strain>
    </source>
</reference>
<dbReference type="Gene3D" id="3.40.50.300">
    <property type="entry name" value="P-loop containing nucleotide triphosphate hydrolases"/>
    <property type="match status" value="1"/>
</dbReference>
<dbReference type="InterPro" id="IPR003593">
    <property type="entry name" value="AAA+_ATPase"/>
</dbReference>
<evidence type="ECO:0000256" key="8">
    <source>
        <dbReference type="PROSITE-ProRule" id="PRU00169"/>
    </source>
</evidence>
<dbReference type="PROSITE" id="PS00688">
    <property type="entry name" value="SIGMA54_INTERACT_3"/>
    <property type="match status" value="1"/>
</dbReference>
<dbReference type="PANTHER" id="PTHR32071">
    <property type="entry name" value="TRANSCRIPTIONAL REGULATORY PROTEIN"/>
    <property type="match status" value="1"/>
</dbReference>
<dbReference type="Pfam" id="PF00158">
    <property type="entry name" value="Sigma54_activat"/>
    <property type="match status" value="1"/>
</dbReference>
<keyword evidence="5" id="KW-0238">DNA-binding</keyword>
<keyword evidence="8" id="KW-0597">Phosphoprotein</keyword>
<dbReference type="GO" id="GO:0006355">
    <property type="term" value="P:regulation of DNA-templated transcription"/>
    <property type="evidence" value="ECO:0007669"/>
    <property type="project" value="InterPro"/>
</dbReference>
<protein>
    <submittedName>
        <fullName evidence="12">Sigma-54-dependent Fis family transcriptional regulator</fullName>
    </submittedName>
</protein>
<feature type="region of interest" description="Disordered" evidence="9">
    <location>
        <begin position="398"/>
        <end position="425"/>
    </location>
</feature>
<dbReference type="Gene3D" id="3.40.50.2300">
    <property type="match status" value="1"/>
</dbReference>
<dbReference type="FunFam" id="3.40.50.300:FF:000006">
    <property type="entry name" value="DNA-binding transcriptional regulator NtrC"/>
    <property type="match status" value="1"/>
</dbReference>
<evidence type="ECO:0000256" key="6">
    <source>
        <dbReference type="ARBA" id="ARBA00023159"/>
    </source>
</evidence>
<dbReference type="CDD" id="cd00009">
    <property type="entry name" value="AAA"/>
    <property type="match status" value="1"/>
</dbReference>
<dbReference type="EMBL" id="PHIG01000004">
    <property type="protein sequence ID" value="PJK31592.1"/>
    <property type="molecule type" value="Genomic_DNA"/>
</dbReference>
<dbReference type="InterPro" id="IPR058031">
    <property type="entry name" value="AAA_lid_NorR"/>
</dbReference>
<dbReference type="SMART" id="SM00382">
    <property type="entry name" value="AAA"/>
    <property type="match status" value="1"/>
</dbReference>
<dbReference type="Gene3D" id="1.10.10.60">
    <property type="entry name" value="Homeodomain-like"/>
    <property type="match status" value="1"/>
</dbReference>
<dbReference type="SUPFAM" id="SSF46689">
    <property type="entry name" value="Homeodomain-like"/>
    <property type="match status" value="1"/>
</dbReference>
<dbReference type="RefSeq" id="WP_109794417.1">
    <property type="nucleotide sequence ID" value="NZ_PHIG01000004.1"/>
</dbReference>
<name>A0A2M9G7A6_9PROT</name>
<dbReference type="CDD" id="cd17572">
    <property type="entry name" value="REC_NtrC1-like"/>
    <property type="match status" value="1"/>
</dbReference>
<dbReference type="InterPro" id="IPR009057">
    <property type="entry name" value="Homeodomain-like_sf"/>
</dbReference>
<comment type="caution">
    <text evidence="12">The sequence shown here is derived from an EMBL/GenBank/DDBJ whole genome shotgun (WGS) entry which is preliminary data.</text>
</comment>
<evidence type="ECO:0000256" key="1">
    <source>
        <dbReference type="ARBA" id="ARBA00022741"/>
    </source>
</evidence>
<keyword evidence="4" id="KW-0805">Transcription regulation</keyword>
<evidence type="ECO:0000256" key="5">
    <source>
        <dbReference type="ARBA" id="ARBA00023125"/>
    </source>
</evidence>
<evidence type="ECO:0000313" key="12">
    <source>
        <dbReference type="EMBL" id="PJK31592.1"/>
    </source>
</evidence>
<dbReference type="PANTHER" id="PTHR32071:SF117">
    <property type="entry name" value="PTS-DEPENDENT DIHYDROXYACETONE KINASE OPERON REGULATORY PROTEIN-RELATED"/>
    <property type="match status" value="1"/>
</dbReference>
<dbReference type="PROSITE" id="PS50110">
    <property type="entry name" value="RESPONSE_REGULATORY"/>
    <property type="match status" value="1"/>
</dbReference>
<keyword evidence="13" id="KW-1185">Reference proteome</keyword>
<keyword evidence="7" id="KW-0804">Transcription</keyword>
<dbReference type="Pfam" id="PF00072">
    <property type="entry name" value="Response_reg"/>
    <property type="match status" value="1"/>
</dbReference>
<dbReference type="GO" id="GO:0043565">
    <property type="term" value="F:sequence-specific DNA binding"/>
    <property type="evidence" value="ECO:0007669"/>
    <property type="project" value="InterPro"/>
</dbReference>
<dbReference type="InterPro" id="IPR001789">
    <property type="entry name" value="Sig_transdc_resp-reg_receiver"/>
</dbReference>
<feature type="modified residue" description="4-aspartylphosphate" evidence="8">
    <location>
        <position position="57"/>
    </location>
</feature>
<keyword evidence="3" id="KW-0902">Two-component regulatory system</keyword>